<keyword evidence="7" id="KW-1185">Reference proteome</keyword>
<reference evidence="7" key="1">
    <citation type="submission" date="2015-05" db="EMBL/GenBank/DDBJ databases">
        <title>Draft genome sequencing of a biphenyl-degrading bacterium, Pseudomonas balearica KF707 (=NBRC110670).</title>
        <authorList>
            <person name="Kimura N."/>
            <person name="Hirose J."/>
            <person name="Watanabe T."/>
            <person name="Suenaga H."/>
            <person name="Fujihara H."/>
            <person name="Noguchi M."/>
            <person name="Hashimoto M."/>
            <person name="Shimodaira J."/>
            <person name="Tsuchikane K."/>
            <person name="Hosoyama A."/>
            <person name="Yamazoe A."/>
            <person name="Fujita N."/>
            <person name="Furukawa K."/>
        </authorList>
    </citation>
    <scope>NUCLEOTIDE SEQUENCE [LARGE SCALE GENOMIC DNA]</scope>
    <source>
        <strain evidence="7">DSM 10086 / NBRC 110670 / KF707</strain>
    </source>
</reference>
<dbReference type="AlphaFoldDB" id="A0AAD1FFS5"/>
<evidence type="ECO:0000313" key="6">
    <source>
        <dbReference type="EMBL" id="BAU74711.1"/>
    </source>
</evidence>
<protein>
    <submittedName>
        <fullName evidence="6">Transcriptional regulator</fullName>
    </submittedName>
</protein>
<dbReference type="GO" id="GO:0003700">
    <property type="term" value="F:DNA-binding transcription factor activity"/>
    <property type="evidence" value="ECO:0007669"/>
    <property type="project" value="InterPro"/>
</dbReference>
<dbReference type="PANTHER" id="PTHR30537:SF3">
    <property type="entry name" value="TRANSCRIPTIONAL REGULATORY PROTEIN"/>
    <property type="match status" value="1"/>
</dbReference>
<dbReference type="Gene3D" id="3.40.190.290">
    <property type="match status" value="1"/>
</dbReference>
<dbReference type="InterPro" id="IPR036390">
    <property type="entry name" value="WH_DNA-bd_sf"/>
</dbReference>
<dbReference type="Proteomes" id="UP000218554">
    <property type="component" value="Chromosome"/>
</dbReference>
<evidence type="ECO:0000256" key="1">
    <source>
        <dbReference type="ARBA" id="ARBA00009437"/>
    </source>
</evidence>
<gene>
    <name evidence="6" type="ORF">KF707C_30230</name>
</gene>
<proteinExistence type="inferred from homology"/>
<name>A0AAD1FFS5_METFU</name>
<keyword evidence="4" id="KW-0804">Transcription</keyword>
<dbReference type="SUPFAM" id="SSF46785">
    <property type="entry name" value="Winged helix' DNA-binding domain"/>
    <property type="match status" value="1"/>
</dbReference>
<comment type="similarity">
    <text evidence="1">Belongs to the LysR transcriptional regulatory family.</text>
</comment>
<feature type="domain" description="HTH lysR-type" evidence="5">
    <location>
        <begin position="12"/>
        <end position="70"/>
    </location>
</feature>
<keyword evidence="2" id="KW-0805">Transcription regulation</keyword>
<dbReference type="EMBL" id="AP014862">
    <property type="protein sequence ID" value="BAU74711.1"/>
    <property type="molecule type" value="Genomic_DNA"/>
</dbReference>
<dbReference type="InterPro" id="IPR058163">
    <property type="entry name" value="LysR-type_TF_proteobact-type"/>
</dbReference>
<evidence type="ECO:0000256" key="4">
    <source>
        <dbReference type="ARBA" id="ARBA00023163"/>
    </source>
</evidence>
<dbReference type="PROSITE" id="PS50931">
    <property type="entry name" value="HTH_LYSR"/>
    <property type="match status" value="1"/>
</dbReference>
<evidence type="ECO:0000313" key="7">
    <source>
        <dbReference type="Proteomes" id="UP000218554"/>
    </source>
</evidence>
<sequence>MDMHKSSNLDQLKWDDLRFFLEVARTRTATGAARRLGVDYTTVSRRVRALEQALGALLFEKSRAAGFVLTVEGQRLLGYAETLESTLQAACEQVSGTRLGLSGHVRIGCTEGFGSYFVTAQMTRFLERYPHISADILPVPHFISLSRREADIAITLERPERGPYVCSRLADYRLRLYATPEYLAAHEPIASRDDLAGHPFITYVEDLAFSPKLLYLNDLVPGAMSQLRSTSVIAQYQAALQGRALAILPCFLVAGDPRLQAVLPDEVEVTRQFWIYYSEDLRRLKRITLVVEHLHQCAELNRSWLMGEESRMRLLPVE</sequence>
<dbReference type="InterPro" id="IPR036388">
    <property type="entry name" value="WH-like_DNA-bd_sf"/>
</dbReference>
<dbReference type="Gene3D" id="1.10.10.10">
    <property type="entry name" value="Winged helix-like DNA-binding domain superfamily/Winged helix DNA-binding domain"/>
    <property type="match status" value="1"/>
</dbReference>
<dbReference type="Pfam" id="PF00126">
    <property type="entry name" value="HTH_1"/>
    <property type="match status" value="1"/>
</dbReference>
<dbReference type="KEGG" id="pfuw:KF707C_30230"/>
<dbReference type="InterPro" id="IPR000847">
    <property type="entry name" value="LysR_HTH_N"/>
</dbReference>
<evidence type="ECO:0000259" key="5">
    <source>
        <dbReference type="PROSITE" id="PS50931"/>
    </source>
</evidence>
<evidence type="ECO:0000256" key="3">
    <source>
        <dbReference type="ARBA" id="ARBA00023125"/>
    </source>
</evidence>
<dbReference type="SUPFAM" id="SSF53850">
    <property type="entry name" value="Periplasmic binding protein-like II"/>
    <property type="match status" value="1"/>
</dbReference>
<dbReference type="PANTHER" id="PTHR30537">
    <property type="entry name" value="HTH-TYPE TRANSCRIPTIONAL REGULATOR"/>
    <property type="match status" value="1"/>
</dbReference>
<reference evidence="6 7" key="2">
    <citation type="journal article" date="2017" name="Int. J. Syst. Evol. Microbiol.">
        <title>Pseudomonas furukawaii sp. nov., a polychlorinated biphenyl-degrading bacterium isolated from biphenyl-contaminated soil in Japan.</title>
        <authorList>
            <person name="Kimura N."/>
            <person name="Watanabe T."/>
            <person name="Suenaga H."/>
            <person name="Fujihara H."/>
            <person name="Futagami T."/>
            <person name="Goto M."/>
            <person name="Hanada S."/>
            <person name="Hirose J."/>
        </authorList>
    </citation>
    <scope>NUCLEOTIDE SEQUENCE [LARGE SCALE GENOMIC DNA]</scope>
    <source>
        <strain evidence="7">DSM 10086 / NBRC 110670 / KF707</strain>
    </source>
</reference>
<accession>A0AAD1FFS5</accession>
<dbReference type="Pfam" id="PF03466">
    <property type="entry name" value="LysR_substrate"/>
    <property type="match status" value="1"/>
</dbReference>
<dbReference type="GO" id="GO:0043565">
    <property type="term" value="F:sequence-specific DNA binding"/>
    <property type="evidence" value="ECO:0007669"/>
    <property type="project" value="TreeGrafter"/>
</dbReference>
<keyword evidence="3" id="KW-0238">DNA-binding</keyword>
<dbReference type="InterPro" id="IPR005119">
    <property type="entry name" value="LysR_subst-bd"/>
</dbReference>
<organism evidence="6 7">
    <name type="scientific">Metapseudomonas furukawaii</name>
    <name type="common">Pseudomonas furukawaii</name>
    <dbReference type="NCBI Taxonomy" id="1149133"/>
    <lineage>
        <taxon>Bacteria</taxon>
        <taxon>Pseudomonadati</taxon>
        <taxon>Pseudomonadota</taxon>
        <taxon>Gammaproteobacteria</taxon>
        <taxon>Pseudomonadales</taxon>
        <taxon>Pseudomonadaceae</taxon>
        <taxon>Metapseudomonas</taxon>
    </lineage>
</organism>
<dbReference type="RefSeq" id="WP_003450648.1">
    <property type="nucleotide sequence ID" value="NZ_AJMR01000113.1"/>
</dbReference>
<dbReference type="GO" id="GO:0006351">
    <property type="term" value="P:DNA-templated transcription"/>
    <property type="evidence" value="ECO:0007669"/>
    <property type="project" value="TreeGrafter"/>
</dbReference>
<evidence type="ECO:0000256" key="2">
    <source>
        <dbReference type="ARBA" id="ARBA00023015"/>
    </source>
</evidence>